<name>A0ABS5Z601_9ACTN</name>
<dbReference type="EMBL" id="JAHKKG010000019">
    <property type="protein sequence ID" value="MBU2670368.1"/>
    <property type="molecule type" value="Genomic_DNA"/>
</dbReference>
<evidence type="ECO:0000313" key="1">
    <source>
        <dbReference type="EMBL" id="MBU2670368.1"/>
    </source>
</evidence>
<evidence type="ECO:0000313" key="2">
    <source>
        <dbReference type="Proteomes" id="UP001519654"/>
    </source>
</evidence>
<organism evidence="1 2">
    <name type="scientific">Paractinoplanes bogorensis</name>
    <dbReference type="NCBI Taxonomy" id="1610840"/>
    <lineage>
        <taxon>Bacteria</taxon>
        <taxon>Bacillati</taxon>
        <taxon>Actinomycetota</taxon>
        <taxon>Actinomycetes</taxon>
        <taxon>Micromonosporales</taxon>
        <taxon>Micromonosporaceae</taxon>
        <taxon>Paractinoplanes</taxon>
    </lineage>
</organism>
<gene>
    <name evidence="1" type="ORF">KOI35_43390</name>
</gene>
<accession>A0ABS5Z601</accession>
<comment type="caution">
    <text evidence="1">The sequence shown here is derived from an EMBL/GenBank/DDBJ whole genome shotgun (WGS) entry which is preliminary data.</text>
</comment>
<protein>
    <submittedName>
        <fullName evidence="1">Uncharacterized protein</fullName>
    </submittedName>
</protein>
<dbReference type="Proteomes" id="UP001519654">
    <property type="component" value="Unassembled WGS sequence"/>
</dbReference>
<dbReference type="RefSeq" id="WP_215795597.1">
    <property type="nucleotide sequence ID" value="NZ_JAHKKG010000019.1"/>
</dbReference>
<proteinExistence type="predicted"/>
<reference evidence="1 2" key="1">
    <citation type="submission" date="2021-06" db="EMBL/GenBank/DDBJ databases">
        <title>Actinoplanes lichenicola sp. nov., and Actinoplanes ovalisporus sp. nov., isolated from lichen in Thailand.</title>
        <authorList>
            <person name="Saeng-In P."/>
            <person name="Kanchanasin P."/>
            <person name="Yuki M."/>
            <person name="Kudo T."/>
            <person name="Ohkuma M."/>
            <person name="Phongsopitanun W."/>
            <person name="Tanasupawat S."/>
        </authorList>
    </citation>
    <scope>NUCLEOTIDE SEQUENCE [LARGE SCALE GENOMIC DNA]</scope>
    <source>
        <strain evidence="1 2">NBRC 110975</strain>
    </source>
</reference>
<sequence>MNLAAIVISLFALAVSALVGFRQLSSMRTANSTVVAIELLTRECRSDEFLISEEFVLRELPGLPLDNGLEGLSPEQRRHVSRIALYFSSLGAMAVMGGIETRMIVGLVPARARRAWAALEPMILAERRLGTPTYLSFFEHLVCLIGDADPTRHHERLGLRRLEAPSAPAVGGP</sequence>
<keyword evidence="2" id="KW-1185">Reference proteome</keyword>